<sequence length="86" mass="10056">MCHHTMTYRLFWGMMQKKAELLLILLLLLLLLLSPKIGCSILTLSLTQSVLYKKPLRLVTINNLGNDKSLHCPHLWIVHIERNFNF</sequence>
<organism evidence="1">
    <name type="scientific">Ixodes ricinus</name>
    <name type="common">Common tick</name>
    <name type="synonym">Acarus ricinus</name>
    <dbReference type="NCBI Taxonomy" id="34613"/>
    <lineage>
        <taxon>Eukaryota</taxon>
        <taxon>Metazoa</taxon>
        <taxon>Ecdysozoa</taxon>
        <taxon>Arthropoda</taxon>
        <taxon>Chelicerata</taxon>
        <taxon>Arachnida</taxon>
        <taxon>Acari</taxon>
        <taxon>Parasitiformes</taxon>
        <taxon>Ixodida</taxon>
        <taxon>Ixodoidea</taxon>
        <taxon>Ixodidae</taxon>
        <taxon>Ixodinae</taxon>
        <taxon>Ixodes</taxon>
    </lineage>
</organism>
<protein>
    <submittedName>
        <fullName evidence="1">Putative secreted protein</fullName>
    </submittedName>
</protein>
<evidence type="ECO:0000313" key="1">
    <source>
        <dbReference type="EMBL" id="MXU85537.1"/>
    </source>
</evidence>
<dbReference type="AlphaFoldDB" id="A0A6B0U8R5"/>
<name>A0A6B0U8R5_IXORI</name>
<dbReference type="EMBL" id="GIFC01003454">
    <property type="protein sequence ID" value="MXU85537.1"/>
    <property type="molecule type" value="Transcribed_RNA"/>
</dbReference>
<reference evidence="1" key="1">
    <citation type="submission" date="2019-12" db="EMBL/GenBank/DDBJ databases">
        <title>An insight into the sialome of adult female Ixodes ricinus ticks feeding for 6 days.</title>
        <authorList>
            <person name="Perner J."/>
            <person name="Ribeiro J.M.C."/>
        </authorList>
    </citation>
    <scope>NUCLEOTIDE SEQUENCE</scope>
    <source>
        <strain evidence="1">Semi-engorged</strain>
        <tissue evidence="1">Salivary glands</tissue>
    </source>
</reference>
<proteinExistence type="predicted"/>
<accession>A0A6B0U8R5</accession>